<dbReference type="PANTHER" id="PTHR47163:SF2">
    <property type="entry name" value="SI:DKEY-17M8.2"/>
    <property type="match status" value="1"/>
</dbReference>
<dbReference type="KEGG" id="dpx:DAPPUDRAFT_255292"/>
<dbReference type="HOGENOM" id="CLU_783602_0_0_1"/>
<reference evidence="3 4" key="1">
    <citation type="journal article" date="2011" name="Science">
        <title>The ecoresponsive genome of Daphnia pulex.</title>
        <authorList>
            <person name="Colbourne J.K."/>
            <person name="Pfrender M.E."/>
            <person name="Gilbert D."/>
            <person name="Thomas W.K."/>
            <person name="Tucker A."/>
            <person name="Oakley T.H."/>
            <person name="Tokishita S."/>
            <person name="Aerts A."/>
            <person name="Arnold G.J."/>
            <person name="Basu M.K."/>
            <person name="Bauer D.J."/>
            <person name="Caceres C.E."/>
            <person name="Carmel L."/>
            <person name="Casola C."/>
            <person name="Choi J.H."/>
            <person name="Detter J.C."/>
            <person name="Dong Q."/>
            <person name="Dusheyko S."/>
            <person name="Eads B.D."/>
            <person name="Frohlich T."/>
            <person name="Geiler-Samerotte K.A."/>
            <person name="Gerlach D."/>
            <person name="Hatcher P."/>
            <person name="Jogdeo S."/>
            <person name="Krijgsveld J."/>
            <person name="Kriventseva E.V."/>
            <person name="Kultz D."/>
            <person name="Laforsch C."/>
            <person name="Lindquist E."/>
            <person name="Lopez J."/>
            <person name="Manak J.R."/>
            <person name="Muller J."/>
            <person name="Pangilinan J."/>
            <person name="Patwardhan R.P."/>
            <person name="Pitluck S."/>
            <person name="Pritham E.J."/>
            <person name="Rechtsteiner A."/>
            <person name="Rho M."/>
            <person name="Rogozin I.B."/>
            <person name="Sakarya O."/>
            <person name="Salamov A."/>
            <person name="Schaack S."/>
            <person name="Shapiro H."/>
            <person name="Shiga Y."/>
            <person name="Skalitzky C."/>
            <person name="Smith Z."/>
            <person name="Souvorov A."/>
            <person name="Sung W."/>
            <person name="Tang Z."/>
            <person name="Tsuchiya D."/>
            <person name="Tu H."/>
            <person name="Vos H."/>
            <person name="Wang M."/>
            <person name="Wolf Y.I."/>
            <person name="Yamagata H."/>
            <person name="Yamada T."/>
            <person name="Ye Y."/>
            <person name="Shaw J.R."/>
            <person name="Andrews J."/>
            <person name="Crease T.J."/>
            <person name="Tang H."/>
            <person name="Lucas S.M."/>
            <person name="Robertson H.M."/>
            <person name="Bork P."/>
            <person name="Koonin E.V."/>
            <person name="Zdobnov E.M."/>
            <person name="Grigoriev I.V."/>
            <person name="Lynch M."/>
            <person name="Boore J.L."/>
        </authorList>
    </citation>
    <scope>NUCLEOTIDE SEQUENCE [LARGE SCALE GENOMIC DNA]</scope>
</reference>
<keyword evidence="4" id="KW-1185">Reference proteome</keyword>
<evidence type="ECO:0000313" key="3">
    <source>
        <dbReference type="EMBL" id="EFX71820.1"/>
    </source>
</evidence>
<dbReference type="InterPro" id="IPR024445">
    <property type="entry name" value="Tnp_ISXO2-like"/>
</dbReference>
<dbReference type="EMBL" id="GL732606">
    <property type="protein sequence ID" value="EFX71820.1"/>
    <property type="molecule type" value="Genomic_DNA"/>
</dbReference>
<name>E9H8X6_DAPPU</name>
<feature type="region of interest" description="Disordered" evidence="1">
    <location>
        <begin position="218"/>
        <end position="328"/>
    </location>
</feature>
<evidence type="ECO:0000256" key="1">
    <source>
        <dbReference type="SAM" id="MobiDB-lite"/>
    </source>
</evidence>
<dbReference type="OrthoDB" id="6379547at2759"/>
<feature type="compositionally biased region" description="Polar residues" evidence="1">
    <location>
        <begin position="218"/>
        <end position="232"/>
    </location>
</feature>
<feature type="compositionally biased region" description="Acidic residues" evidence="1">
    <location>
        <begin position="296"/>
        <end position="306"/>
    </location>
</feature>
<dbReference type="Proteomes" id="UP000000305">
    <property type="component" value="Unassembled WGS sequence"/>
</dbReference>
<feature type="compositionally biased region" description="Polar residues" evidence="1">
    <location>
        <begin position="243"/>
        <end position="253"/>
    </location>
</feature>
<dbReference type="AlphaFoldDB" id="E9H8X6"/>
<dbReference type="Pfam" id="PF12762">
    <property type="entry name" value="DDE_Tnp_IS1595"/>
    <property type="match status" value="1"/>
</dbReference>
<dbReference type="InterPro" id="IPR053164">
    <property type="entry name" value="IS1016-like_transposase"/>
</dbReference>
<feature type="domain" description="ISXO2-like transposase" evidence="2">
    <location>
        <begin position="148"/>
        <end position="203"/>
    </location>
</feature>
<accession>E9H8X6</accession>
<sequence length="354" mass="40417">MARLHTISRSKASYNPISFRRPMQDDRWDEGKIWQLLIPTENPSPTDPTLLGIDAIKKLVSDAILPNRIFSLCKRQMTLHQNTAYVDSCYRKCTYRNPKNKRRCKGLTSSLLPDERENEDCQQRDHQTLDEISAVGAGKYQRWNYKKGEWVFGGVERGTNRCFLVIVPDRKRITLMSIIKQYITPGKTIILDEWKAYKCWKTWLHTSHPLTIPSNSKTSSLALTQTPPTECTQVHPHQGRWPTRTSPTGTSFLETKATGFLNPKRTWPFPSASRKTQIDSDGNDEPVEDEKGADITDLDSDNDDDQPSSGYTSSSKINVPSPLLKSPLPEANDSPCFFVLYGNISSPRWRFYET</sequence>
<dbReference type="STRING" id="6669.E9H8X6"/>
<dbReference type="InParanoid" id="E9H8X6"/>
<proteinExistence type="predicted"/>
<evidence type="ECO:0000259" key="2">
    <source>
        <dbReference type="Pfam" id="PF12762"/>
    </source>
</evidence>
<feature type="compositionally biased region" description="Polar residues" evidence="1">
    <location>
        <begin position="307"/>
        <end position="318"/>
    </location>
</feature>
<protein>
    <recommendedName>
        <fullName evidence="2">ISXO2-like transposase domain-containing protein</fullName>
    </recommendedName>
</protein>
<gene>
    <name evidence="3" type="ORF">DAPPUDRAFT_255292</name>
</gene>
<dbReference type="PANTHER" id="PTHR47163">
    <property type="entry name" value="DDE_TNP_IS1595 DOMAIN-CONTAINING PROTEIN"/>
    <property type="match status" value="1"/>
</dbReference>
<organism evidence="3 4">
    <name type="scientific">Daphnia pulex</name>
    <name type="common">Water flea</name>
    <dbReference type="NCBI Taxonomy" id="6669"/>
    <lineage>
        <taxon>Eukaryota</taxon>
        <taxon>Metazoa</taxon>
        <taxon>Ecdysozoa</taxon>
        <taxon>Arthropoda</taxon>
        <taxon>Crustacea</taxon>
        <taxon>Branchiopoda</taxon>
        <taxon>Diplostraca</taxon>
        <taxon>Cladocera</taxon>
        <taxon>Anomopoda</taxon>
        <taxon>Daphniidae</taxon>
        <taxon>Daphnia</taxon>
    </lineage>
</organism>
<evidence type="ECO:0000313" key="4">
    <source>
        <dbReference type="Proteomes" id="UP000000305"/>
    </source>
</evidence>